<dbReference type="OrthoDB" id="414446at2759"/>
<dbReference type="EMBL" id="CAJNIZ010021692">
    <property type="protein sequence ID" value="CAE7454859.1"/>
    <property type="molecule type" value="Genomic_DNA"/>
</dbReference>
<keyword evidence="3" id="KW-1185">Reference proteome</keyword>
<evidence type="ECO:0000313" key="3">
    <source>
        <dbReference type="Proteomes" id="UP000649617"/>
    </source>
</evidence>
<accession>A0A812RV69</accession>
<gene>
    <name evidence="2" type="ORF">SPIL2461_LOCUS11167</name>
</gene>
<dbReference type="Proteomes" id="UP000649617">
    <property type="component" value="Unassembled WGS sequence"/>
</dbReference>
<proteinExistence type="predicted"/>
<organism evidence="2 3">
    <name type="scientific">Symbiodinium pilosum</name>
    <name type="common">Dinoflagellate</name>
    <dbReference type="NCBI Taxonomy" id="2952"/>
    <lineage>
        <taxon>Eukaryota</taxon>
        <taxon>Sar</taxon>
        <taxon>Alveolata</taxon>
        <taxon>Dinophyceae</taxon>
        <taxon>Suessiales</taxon>
        <taxon>Symbiodiniaceae</taxon>
        <taxon>Symbiodinium</taxon>
    </lineage>
</organism>
<reference evidence="2" key="1">
    <citation type="submission" date="2021-02" db="EMBL/GenBank/DDBJ databases">
        <authorList>
            <person name="Dougan E. K."/>
            <person name="Rhodes N."/>
            <person name="Thang M."/>
            <person name="Chan C."/>
        </authorList>
    </citation>
    <scope>NUCLEOTIDE SEQUENCE</scope>
</reference>
<feature type="region of interest" description="Disordered" evidence="1">
    <location>
        <begin position="373"/>
        <end position="397"/>
    </location>
</feature>
<evidence type="ECO:0000256" key="1">
    <source>
        <dbReference type="SAM" id="MobiDB-lite"/>
    </source>
</evidence>
<dbReference type="AlphaFoldDB" id="A0A812RV69"/>
<feature type="region of interest" description="Disordered" evidence="1">
    <location>
        <begin position="1"/>
        <end position="20"/>
    </location>
</feature>
<sequence length="397" mass="43231">GASYSSRRSERQQLAAASTTGLVIKNTATTGRARDDHVAYNARPHEAVHAAPEHVETQPATQFRVLQDNTEKFQHNKLQQAGAFRAPTNANRSFQPSYGPAKELAGFDSMTVRATDGSETLLKHALPVPRRSGEPRPAHARARAAAAGLQRRPSSPFGACRQAGAALGITACGNGIAEQLEHVVQLLDYWSLLWKHRGRSRAIGPGAYEKYCTLGLFGHGGITGISKACGQREACAAINAFLKDRFPNRTWTSIAVLYNPKIGLHRDVCNLAGHLNHAITLGTFTGGKVWIEDDEGTSSATLIQKNGTRSLCGTWKDVHNEGLSFDARRYHQIEPHEGRMWALAAYTPQAFLRMTNEQASDLLSLNFPLPANTTQANPHDAHPPLRRCSSAGRLMAH</sequence>
<evidence type="ECO:0000313" key="2">
    <source>
        <dbReference type="EMBL" id="CAE7454859.1"/>
    </source>
</evidence>
<comment type="caution">
    <text evidence="2">The sequence shown here is derived from an EMBL/GenBank/DDBJ whole genome shotgun (WGS) entry which is preliminary data.</text>
</comment>
<feature type="non-terminal residue" evidence="2">
    <location>
        <position position="1"/>
    </location>
</feature>
<name>A0A812RV69_SYMPI</name>
<protein>
    <submittedName>
        <fullName evidence="2">Uncharacterized protein</fullName>
    </submittedName>
</protein>